<dbReference type="AlphaFoldDB" id="A0A2U8W6T6"/>
<evidence type="ECO:0000313" key="2">
    <source>
        <dbReference type="Proteomes" id="UP000245926"/>
    </source>
</evidence>
<proteinExistence type="predicted"/>
<evidence type="ECO:0000313" key="1">
    <source>
        <dbReference type="EMBL" id="AWN41112.1"/>
    </source>
</evidence>
<accession>A0A2U8W6T6</accession>
<organism evidence="1 2">
    <name type="scientific">Methylobacterium durans</name>
    <dbReference type="NCBI Taxonomy" id="2202825"/>
    <lineage>
        <taxon>Bacteria</taxon>
        <taxon>Pseudomonadati</taxon>
        <taxon>Pseudomonadota</taxon>
        <taxon>Alphaproteobacteria</taxon>
        <taxon>Hyphomicrobiales</taxon>
        <taxon>Methylobacteriaceae</taxon>
        <taxon>Methylobacterium</taxon>
    </lineage>
</organism>
<dbReference type="KEGG" id="mets:DK389_11975"/>
<keyword evidence="2" id="KW-1185">Reference proteome</keyword>
<sequence length="73" mass="7344">MALVSIGEALSAASSIFGLGALRTGLLPLGAASPDADDPADRAGPDDIAPDAMNESLFEAVETALREAGYLRA</sequence>
<gene>
    <name evidence="1" type="ORF">DK389_11975</name>
</gene>
<protein>
    <submittedName>
        <fullName evidence="1">Uncharacterized protein</fullName>
    </submittedName>
</protein>
<name>A0A2U8W6T6_9HYPH</name>
<dbReference type="RefSeq" id="WP_109889835.1">
    <property type="nucleotide sequence ID" value="NZ_CP029550.1"/>
</dbReference>
<dbReference type="Proteomes" id="UP000245926">
    <property type="component" value="Chromosome"/>
</dbReference>
<dbReference type="EMBL" id="CP029550">
    <property type="protein sequence ID" value="AWN41112.1"/>
    <property type="molecule type" value="Genomic_DNA"/>
</dbReference>
<reference evidence="2" key="1">
    <citation type="submission" date="2018-05" db="EMBL/GenBank/DDBJ databases">
        <title>Complete Genome Sequence of Methylobacterium sp. 17SD2-17.</title>
        <authorList>
            <person name="Srinivasan S."/>
        </authorList>
    </citation>
    <scope>NUCLEOTIDE SEQUENCE [LARGE SCALE GENOMIC DNA]</scope>
    <source>
        <strain evidence="2">17SD2-17</strain>
    </source>
</reference>